<evidence type="ECO:0000313" key="2">
    <source>
        <dbReference type="Proteomes" id="UP001642360"/>
    </source>
</evidence>
<name>A0ABC8RV15_9AQUA</name>
<keyword evidence="2" id="KW-1185">Reference proteome</keyword>
<proteinExistence type="predicted"/>
<sequence>MSAVKNVGPAGDHGAELLLCDKCDRGGFPCFASDPSLCPCPRVHGSVLPAPIKRNSL</sequence>
<dbReference type="AlphaFoldDB" id="A0ABC8RV15"/>
<dbReference type="EMBL" id="CAUOFW020001591">
    <property type="protein sequence ID" value="CAK9146533.1"/>
    <property type="molecule type" value="Genomic_DNA"/>
</dbReference>
<accession>A0ABC8RV15</accession>
<reference evidence="1 2" key="1">
    <citation type="submission" date="2024-02" db="EMBL/GenBank/DDBJ databases">
        <authorList>
            <person name="Vignale AGUSTIN F."/>
            <person name="Sosa J E."/>
            <person name="Modenutti C."/>
        </authorList>
    </citation>
    <scope>NUCLEOTIDE SEQUENCE [LARGE SCALE GENOMIC DNA]</scope>
</reference>
<comment type="caution">
    <text evidence="1">The sequence shown here is derived from an EMBL/GenBank/DDBJ whole genome shotgun (WGS) entry which is preliminary data.</text>
</comment>
<feature type="non-terminal residue" evidence="1">
    <location>
        <position position="57"/>
    </location>
</feature>
<protein>
    <submittedName>
        <fullName evidence="1">Uncharacterized protein</fullName>
    </submittedName>
</protein>
<organism evidence="1 2">
    <name type="scientific">Ilex paraguariensis</name>
    <name type="common">yerba mate</name>
    <dbReference type="NCBI Taxonomy" id="185542"/>
    <lineage>
        <taxon>Eukaryota</taxon>
        <taxon>Viridiplantae</taxon>
        <taxon>Streptophyta</taxon>
        <taxon>Embryophyta</taxon>
        <taxon>Tracheophyta</taxon>
        <taxon>Spermatophyta</taxon>
        <taxon>Magnoliopsida</taxon>
        <taxon>eudicotyledons</taxon>
        <taxon>Gunneridae</taxon>
        <taxon>Pentapetalae</taxon>
        <taxon>asterids</taxon>
        <taxon>campanulids</taxon>
        <taxon>Aquifoliales</taxon>
        <taxon>Aquifoliaceae</taxon>
        <taxon>Ilex</taxon>
    </lineage>
</organism>
<gene>
    <name evidence="1" type="ORF">ILEXP_LOCUS14388</name>
</gene>
<dbReference type="Proteomes" id="UP001642360">
    <property type="component" value="Unassembled WGS sequence"/>
</dbReference>
<evidence type="ECO:0000313" key="1">
    <source>
        <dbReference type="EMBL" id="CAK9146533.1"/>
    </source>
</evidence>